<dbReference type="SUPFAM" id="SSF51556">
    <property type="entry name" value="Metallo-dependent hydrolases"/>
    <property type="match status" value="1"/>
</dbReference>
<comment type="caution">
    <text evidence="3">The sequence shown here is derived from an EMBL/GenBank/DDBJ whole genome shotgun (WGS) entry which is preliminary data.</text>
</comment>
<evidence type="ECO:0000313" key="4">
    <source>
        <dbReference type="Proteomes" id="UP000636960"/>
    </source>
</evidence>
<gene>
    <name evidence="3" type="ORF">Ari01nite_74520</name>
</gene>
<keyword evidence="4" id="KW-1185">Reference proteome</keyword>
<dbReference type="AlphaFoldDB" id="A0A919K746"/>
<dbReference type="Proteomes" id="UP000636960">
    <property type="component" value="Unassembled WGS sequence"/>
</dbReference>
<dbReference type="InterPro" id="IPR032466">
    <property type="entry name" value="Metal_Hydrolase"/>
</dbReference>
<protein>
    <submittedName>
        <fullName evidence="3">Amidohydrolase</fullName>
    </submittedName>
</protein>
<accession>A0A919K746</accession>
<proteinExistence type="predicted"/>
<dbReference type="PANTHER" id="PTHR21240:SF28">
    <property type="entry name" value="ISO-OROTATE DECARBOXYLASE (EUROFUNG)"/>
    <property type="match status" value="1"/>
</dbReference>
<dbReference type="InterPro" id="IPR032465">
    <property type="entry name" value="ACMSD"/>
</dbReference>
<organism evidence="3 4">
    <name type="scientific">Paractinoplanes rishiriensis</name>
    <dbReference type="NCBI Taxonomy" id="1050105"/>
    <lineage>
        <taxon>Bacteria</taxon>
        <taxon>Bacillati</taxon>
        <taxon>Actinomycetota</taxon>
        <taxon>Actinomycetes</taxon>
        <taxon>Micromonosporales</taxon>
        <taxon>Micromonosporaceae</taxon>
        <taxon>Paractinoplanes</taxon>
    </lineage>
</organism>
<evidence type="ECO:0000313" key="3">
    <source>
        <dbReference type="EMBL" id="GIE99987.1"/>
    </source>
</evidence>
<dbReference type="InterPro" id="IPR006680">
    <property type="entry name" value="Amidohydro-rel"/>
</dbReference>
<name>A0A919K746_9ACTN</name>
<evidence type="ECO:0000256" key="1">
    <source>
        <dbReference type="ARBA" id="ARBA00023239"/>
    </source>
</evidence>
<dbReference type="RefSeq" id="WP_203787229.1">
    <property type="nucleotide sequence ID" value="NZ_BOMV01000078.1"/>
</dbReference>
<dbReference type="GO" id="GO:0005737">
    <property type="term" value="C:cytoplasm"/>
    <property type="evidence" value="ECO:0007669"/>
    <property type="project" value="TreeGrafter"/>
</dbReference>
<dbReference type="GO" id="GO:0019748">
    <property type="term" value="P:secondary metabolic process"/>
    <property type="evidence" value="ECO:0007669"/>
    <property type="project" value="TreeGrafter"/>
</dbReference>
<dbReference type="PANTHER" id="PTHR21240">
    <property type="entry name" value="2-AMINO-3-CARBOXYLMUCONATE-6-SEMIALDEHYDE DECARBOXYLASE"/>
    <property type="match status" value="1"/>
</dbReference>
<dbReference type="GO" id="GO:0016831">
    <property type="term" value="F:carboxy-lyase activity"/>
    <property type="evidence" value="ECO:0007669"/>
    <property type="project" value="InterPro"/>
</dbReference>
<keyword evidence="1" id="KW-0456">Lyase</keyword>
<sequence length="331" mass="35828">MLTVDVHNHFAPLEIIAGARAGDGLDGLRVEVVDGQEYMVHRQGFRWPVEPAFYDLEARLAAMDERDTDVAVLSLAPTLLMYWLDDPSAAADFARLVNEALAAFAAGSGGRIVPVATLPMQDTGAAVAELRRAVTELGMKGAQIGPRMEELGLDHERVRPVLAEAARLGVPLILHPYNVGKRAGLERFYLSNLIGNPLESTVGAAHLIFGGVLDELPGLRLVLMHGGGYLPYQIGRLNHGHRVRAESKGCAHEPSAYLRRFWYDTITHAPDPLRFLVGQVGADRVVYGTDFPFDMGGGPVAEQLDGTELDDHDRALIAGGNAVDLFGLEAR</sequence>
<evidence type="ECO:0000259" key="2">
    <source>
        <dbReference type="Pfam" id="PF04909"/>
    </source>
</evidence>
<dbReference type="Pfam" id="PF04909">
    <property type="entry name" value="Amidohydro_2"/>
    <property type="match status" value="1"/>
</dbReference>
<dbReference type="Gene3D" id="3.20.20.140">
    <property type="entry name" value="Metal-dependent hydrolases"/>
    <property type="match status" value="1"/>
</dbReference>
<dbReference type="EMBL" id="BOMV01000078">
    <property type="protein sequence ID" value="GIE99987.1"/>
    <property type="molecule type" value="Genomic_DNA"/>
</dbReference>
<feature type="domain" description="Amidohydrolase-related" evidence="2">
    <location>
        <begin position="4"/>
        <end position="328"/>
    </location>
</feature>
<reference evidence="3" key="1">
    <citation type="submission" date="2021-01" db="EMBL/GenBank/DDBJ databases">
        <title>Whole genome shotgun sequence of Actinoplanes rishiriensis NBRC 108556.</title>
        <authorList>
            <person name="Komaki H."/>
            <person name="Tamura T."/>
        </authorList>
    </citation>
    <scope>NUCLEOTIDE SEQUENCE</scope>
    <source>
        <strain evidence="3">NBRC 108556</strain>
    </source>
</reference>
<dbReference type="GO" id="GO:0016787">
    <property type="term" value="F:hydrolase activity"/>
    <property type="evidence" value="ECO:0007669"/>
    <property type="project" value="InterPro"/>
</dbReference>